<accession>X1W2V0</accession>
<proteinExistence type="predicted"/>
<dbReference type="EMBL" id="BARW01036046">
    <property type="protein sequence ID" value="GAJ24340.1"/>
    <property type="molecule type" value="Genomic_DNA"/>
</dbReference>
<protein>
    <submittedName>
        <fullName evidence="1">Uncharacterized protein</fullName>
    </submittedName>
</protein>
<reference evidence="1" key="1">
    <citation type="journal article" date="2014" name="Front. Microbiol.">
        <title>High frequency of phylogenetically diverse reductive dehalogenase-homologous genes in deep subseafloor sedimentary metagenomes.</title>
        <authorList>
            <person name="Kawai M."/>
            <person name="Futagami T."/>
            <person name="Toyoda A."/>
            <person name="Takaki Y."/>
            <person name="Nishi S."/>
            <person name="Hori S."/>
            <person name="Arai W."/>
            <person name="Tsubouchi T."/>
            <person name="Morono Y."/>
            <person name="Uchiyama I."/>
            <person name="Ito T."/>
            <person name="Fujiyama A."/>
            <person name="Inagaki F."/>
            <person name="Takami H."/>
        </authorList>
    </citation>
    <scope>NUCLEOTIDE SEQUENCE</scope>
    <source>
        <strain evidence="1">Expedition CK06-06</strain>
    </source>
</reference>
<evidence type="ECO:0000313" key="1">
    <source>
        <dbReference type="EMBL" id="GAJ24340.1"/>
    </source>
</evidence>
<comment type="caution">
    <text evidence="1">The sequence shown here is derived from an EMBL/GenBank/DDBJ whole genome shotgun (WGS) entry which is preliminary data.</text>
</comment>
<gene>
    <name evidence="1" type="ORF">S12H4_56068</name>
</gene>
<dbReference type="AlphaFoldDB" id="X1W2V0"/>
<name>X1W2V0_9ZZZZ</name>
<organism evidence="1">
    <name type="scientific">marine sediment metagenome</name>
    <dbReference type="NCBI Taxonomy" id="412755"/>
    <lineage>
        <taxon>unclassified sequences</taxon>
        <taxon>metagenomes</taxon>
        <taxon>ecological metagenomes</taxon>
    </lineage>
</organism>
<feature type="non-terminal residue" evidence="1">
    <location>
        <position position="211"/>
    </location>
</feature>
<sequence>MVHDPPVIQTDESHNVDMNTYSMGYNPVTNSAYAEQVRESAVGWLKAWKLNFGEAAVIRTSDRWDNMVTHLGYTSHRVSWNVQETLSKAITTDKDIIDASAERLREAEVIPDNQLSAKQLAHLELARAIVDKVALLMTGRKVRAVHASIIPPASDRVRTAGMYSRATEEIFIDLGQLERGRQTVDTVIHELAHHTSGAEDLEERHSSHMTR</sequence>